<evidence type="ECO:0000256" key="6">
    <source>
        <dbReference type="SAM" id="Phobius"/>
    </source>
</evidence>
<keyword evidence="2" id="KW-0813">Transport</keyword>
<evidence type="ECO:0000256" key="1">
    <source>
        <dbReference type="ARBA" id="ARBA00008873"/>
    </source>
</evidence>
<keyword evidence="4" id="KW-0406">Ion transport</keyword>
<dbReference type="OrthoDB" id="29444at2759"/>
<dbReference type="PANTHER" id="PTHR45755">
    <property type="match status" value="1"/>
</dbReference>
<evidence type="ECO:0000256" key="3">
    <source>
        <dbReference type="ARBA" id="ARBA00022906"/>
    </source>
</evidence>
<comment type="similarity">
    <text evidence="1">Belongs to the cation diffusion facilitator (CDF) transporter (TC 2.A.4) family. SLC30A subfamily.</text>
</comment>
<dbReference type="GO" id="GO:0006882">
    <property type="term" value="P:intracellular zinc ion homeostasis"/>
    <property type="evidence" value="ECO:0007669"/>
    <property type="project" value="InterPro"/>
</dbReference>
<name>A0A3P7I3C9_STRVU</name>
<accession>A0A3P7I3C9</accession>
<keyword evidence="6" id="KW-0812">Transmembrane</keyword>
<gene>
    <name evidence="7" type="ORF">SVUK_LOCUS2188</name>
</gene>
<evidence type="ECO:0000313" key="7">
    <source>
        <dbReference type="EMBL" id="VDM67190.1"/>
    </source>
</evidence>
<keyword evidence="6" id="KW-1133">Transmembrane helix</keyword>
<dbReference type="GO" id="GO:0005385">
    <property type="term" value="F:zinc ion transmembrane transporter activity"/>
    <property type="evidence" value="ECO:0007669"/>
    <property type="project" value="InterPro"/>
</dbReference>
<dbReference type="Proteomes" id="UP000270094">
    <property type="component" value="Unassembled WGS sequence"/>
</dbReference>
<keyword evidence="3" id="KW-0864">Zinc transport</keyword>
<keyword evidence="6" id="KW-0472">Membrane</keyword>
<dbReference type="AlphaFoldDB" id="A0A3P7I3C9"/>
<dbReference type="PANTHER" id="PTHR45755:SF4">
    <property type="entry name" value="ZINC TRANSPORTER 7"/>
    <property type="match status" value="1"/>
</dbReference>
<keyword evidence="8" id="KW-1185">Reference proteome</keyword>
<sequence>MALAGFVPKYLVHSSTVLVVGCIGLLINAVGIGLFHGGHGHSHGGAVGHGHSHGEKSPTRSPRVNHVDKNSNRNNNKTPDDGDVDSDSDGAIVDRPGRSRSRIGQDCSHNVSLLIIYFFSAFNSAMRDQAVNANSRETVVLEATTLLTNQTFI</sequence>
<proteinExistence type="inferred from homology"/>
<feature type="region of interest" description="Disordered" evidence="5">
    <location>
        <begin position="42"/>
        <end position="102"/>
    </location>
</feature>
<protein>
    <submittedName>
        <fullName evidence="7">Uncharacterized protein</fullName>
    </submittedName>
</protein>
<evidence type="ECO:0000256" key="2">
    <source>
        <dbReference type="ARBA" id="ARBA00022448"/>
    </source>
</evidence>
<dbReference type="GO" id="GO:0005794">
    <property type="term" value="C:Golgi apparatus"/>
    <property type="evidence" value="ECO:0007669"/>
    <property type="project" value="TreeGrafter"/>
</dbReference>
<dbReference type="EMBL" id="UYYB01004839">
    <property type="protein sequence ID" value="VDM67190.1"/>
    <property type="molecule type" value="Genomic_DNA"/>
</dbReference>
<dbReference type="InterPro" id="IPR045316">
    <property type="entry name" value="Msc2-like"/>
</dbReference>
<feature type="transmembrane region" description="Helical" evidence="6">
    <location>
        <begin position="12"/>
        <end position="35"/>
    </location>
</feature>
<evidence type="ECO:0000256" key="5">
    <source>
        <dbReference type="SAM" id="MobiDB-lite"/>
    </source>
</evidence>
<evidence type="ECO:0000256" key="4">
    <source>
        <dbReference type="ARBA" id="ARBA00023065"/>
    </source>
</evidence>
<keyword evidence="3" id="KW-0862">Zinc</keyword>
<organism evidence="7 8">
    <name type="scientific">Strongylus vulgaris</name>
    <name type="common">Blood worm</name>
    <dbReference type="NCBI Taxonomy" id="40348"/>
    <lineage>
        <taxon>Eukaryota</taxon>
        <taxon>Metazoa</taxon>
        <taxon>Ecdysozoa</taxon>
        <taxon>Nematoda</taxon>
        <taxon>Chromadorea</taxon>
        <taxon>Rhabditida</taxon>
        <taxon>Rhabditina</taxon>
        <taxon>Rhabditomorpha</taxon>
        <taxon>Strongyloidea</taxon>
        <taxon>Strongylidae</taxon>
        <taxon>Strongylus</taxon>
    </lineage>
</organism>
<evidence type="ECO:0000313" key="8">
    <source>
        <dbReference type="Proteomes" id="UP000270094"/>
    </source>
</evidence>
<reference evidence="7 8" key="1">
    <citation type="submission" date="2018-11" db="EMBL/GenBank/DDBJ databases">
        <authorList>
            <consortium name="Pathogen Informatics"/>
        </authorList>
    </citation>
    <scope>NUCLEOTIDE SEQUENCE [LARGE SCALE GENOMIC DNA]</scope>
</reference>